<protein>
    <submittedName>
        <fullName evidence="1">Uncharacterized protein</fullName>
    </submittedName>
</protein>
<comment type="caution">
    <text evidence="1">The sequence shown here is derived from an EMBL/GenBank/DDBJ whole genome shotgun (WGS) entry which is preliminary data.</text>
</comment>
<gene>
    <name evidence="1" type="ORF">R1sor_023688</name>
</gene>
<evidence type="ECO:0000313" key="2">
    <source>
        <dbReference type="Proteomes" id="UP001633002"/>
    </source>
</evidence>
<sequence>MRPSLMERPGVLQKAEEIWGEHPTWARDPRKKWALALGQIRQLLMEERNKQEGEGEDVLALQTQLQTLRMEIHNDRTNGKREDFDNILLKLRQREKMDAHIARVPIHFQHVCDNSSPLQLRYYTDASPT</sequence>
<proteinExistence type="predicted"/>
<dbReference type="Proteomes" id="UP001633002">
    <property type="component" value="Unassembled WGS sequence"/>
</dbReference>
<dbReference type="EMBL" id="JBJQOH010000007">
    <property type="protein sequence ID" value="KAL3680732.1"/>
    <property type="molecule type" value="Genomic_DNA"/>
</dbReference>
<keyword evidence="2" id="KW-1185">Reference proteome</keyword>
<reference evidence="1 2" key="1">
    <citation type="submission" date="2024-09" db="EMBL/GenBank/DDBJ databases">
        <title>Chromosome-scale assembly of Riccia sorocarpa.</title>
        <authorList>
            <person name="Paukszto L."/>
        </authorList>
    </citation>
    <scope>NUCLEOTIDE SEQUENCE [LARGE SCALE GENOMIC DNA]</scope>
    <source>
        <strain evidence="1">LP-2024</strain>
        <tissue evidence="1">Aerial parts of the thallus</tissue>
    </source>
</reference>
<evidence type="ECO:0000313" key="1">
    <source>
        <dbReference type="EMBL" id="KAL3680732.1"/>
    </source>
</evidence>
<name>A0ABD3GND4_9MARC</name>
<organism evidence="1 2">
    <name type="scientific">Riccia sorocarpa</name>
    <dbReference type="NCBI Taxonomy" id="122646"/>
    <lineage>
        <taxon>Eukaryota</taxon>
        <taxon>Viridiplantae</taxon>
        <taxon>Streptophyta</taxon>
        <taxon>Embryophyta</taxon>
        <taxon>Marchantiophyta</taxon>
        <taxon>Marchantiopsida</taxon>
        <taxon>Marchantiidae</taxon>
        <taxon>Marchantiales</taxon>
        <taxon>Ricciaceae</taxon>
        <taxon>Riccia</taxon>
    </lineage>
</organism>
<accession>A0ABD3GND4</accession>
<dbReference type="AlphaFoldDB" id="A0ABD3GND4"/>